<reference evidence="3 4" key="2">
    <citation type="submission" date="2018-12" db="EMBL/GenBank/DDBJ databases">
        <authorList>
            <consortium name="Pathogen Informatics"/>
        </authorList>
    </citation>
    <scope>NUCLEOTIDE SEQUENCE [LARGE SCALE GENOMIC DNA]</scope>
    <source>
        <strain evidence="3 4">NCTC13652</strain>
    </source>
</reference>
<dbReference type="InterPro" id="IPR003774">
    <property type="entry name" value="AlgH-like"/>
</dbReference>
<accession>A0A3T0S7I4</accession>
<dbReference type="KEGG" id="aji:C0Z10_05380"/>
<dbReference type="Proteomes" id="UP000277858">
    <property type="component" value="Chromosome"/>
</dbReference>
<dbReference type="Proteomes" id="UP000285875">
    <property type="component" value="Chromosome"/>
</dbReference>
<dbReference type="Pfam" id="PF02622">
    <property type="entry name" value="DUF179"/>
    <property type="match status" value="1"/>
</dbReference>
<name>A0A3T0S7I4_9ACTN</name>
<dbReference type="GO" id="GO:0005829">
    <property type="term" value="C:cytosol"/>
    <property type="evidence" value="ECO:0007669"/>
    <property type="project" value="TreeGrafter"/>
</dbReference>
<dbReference type="RefSeq" id="WP_028703320.1">
    <property type="nucleotide sequence ID" value="NZ_CP025570.1"/>
</dbReference>
<keyword evidence="4" id="KW-1185">Reference proteome</keyword>
<protein>
    <submittedName>
        <fullName evidence="2">DUF179 domain-containing protein</fullName>
    </submittedName>
    <submittedName>
        <fullName evidence="3">Uncharacterized ACR, COG1678</fullName>
    </submittedName>
</protein>
<dbReference type="EMBL" id="CP025570">
    <property type="protein sequence ID" value="AZZ39273.1"/>
    <property type="molecule type" value="Genomic_DNA"/>
</dbReference>
<reference evidence="5" key="1">
    <citation type="submission" date="2017-12" db="EMBL/GenBank/DDBJ databases">
        <title>Whole genome sequencing of Acidipropionibacterium jensenii strains JS279 and JS280.</title>
        <authorList>
            <person name="Deptula P."/>
            <person name="Laine P."/>
            <person name="Smolander O.-P."/>
            <person name="Paulin L."/>
            <person name="Auvinen P."/>
            <person name="Varmanen P."/>
        </authorList>
    </citation>
    <scope>NUCLEOTIDE SEQUENCE [LARGE SCALE GENOMIC DNA]</scope>
    <source>
        <strain evidence="5">JS280</strain>
    </source>
</reference>
<evidence type="ECO:0000313" key="3">
    <source>
        <dbReference type="EMBL" id="VEI02785.1"/>
    </source>
</evidence>
<dbReference type="OrthoDB" id="9807486at2"/>
<evidence type="ECO:0000313" key="2">
    <source>
        <dbReference type="EMBL" id="AZZ39273.1"/>
    </source>
</evidence>
<dbReference type="SUPFAM" id="SSF143456">
    <property type="entry name" value="VC0467-like"/>
    <property type="match status" value="1"/>
</dbReference>
<gene>
    <name evidence="2" type="ORF">C0Z10_05380</name>
    <name evidence="3" type="ORF">NCTC13652_00970</name>
</gene>
<evidence type="ECO:0000313" key="4">
    <source>
        <dbReference type="Proteomes" id="UP000277858"/>
    </source>
</evidence>
<reference evidence="2" key="3">
    <citation type="journal article" date="2019" name="Microorganisms">
        <title>Red-Brown Pigmentation of Acidipropionibacterium jensenii Is Tied to Haemolytic Activity and cyl-Like Gene Cluster.</title>
        <authorList>
            <person name="Deptula P."/>
            <person name="Loivamaa I."/>
            <person name="Smolander O.P."/>
            <person name="Laine P."/>
            <person name="Roberts R.J."/>
            <person name="Piironen V."/>
            <person name="Paulin L."/>
            <person name="Savijoki K."/>
            <person name="Auvinen P."/>
            <person name="Varmanen P."/>
        </authorList>
    </citation>
    <scope>NUCLEOTIDE SEQUENCE</scope>
    <source>
        <strain evidence="2">JS280</strain>
    </source>
</reference>
<proteinExistence type="inferred from homology"/>
<dbReference type="NCBIfam" id="NF001270">
    <property type="entry name" value="PRK00228.2-2"/>
    <property type="match status" value="1"/>
</dbReference>
<evidence type="ECO:0000313" key="5">
    <source>
        <dbReference type="Proteomes" id="UP000285875"/>
    </source>
</evidence>
<sequence length="190" mass="20751">MILADPPRAGELLIATSAVTSGIFARSVIYLLDADEQGSLGVILNTPAPMDLAEVLPEWVHLTVPPQTLFQGGPVSPNGAVCLARLHHPSEEPPGWRRVSGPVGLLHLDTPVELVEGAYSDLRIFAGYSGWEPGQLEGEIVRGDWVRARAHEEDLFGSDPQTLWRRVLRRQNGELAMMATMPKEHDGHVN</sequence>
<dbReference type="EMBL" id="LR134473">
    <property type="protein sequence ID" value="VEI02785.1"/>
    <property type="molecule type" value="Genomic_DNA"/>
</dbReference>
<dbReference type="PANTHER" id="PTHR30327">
    <property type="entry name" value="UNCHARACTERIZED PROTEIN YQGE"/>
    <property type="match status" value="1"/>
</dbReference>
<dbReference type="Gene3D" id="3.40.1740.10">
    <property type="entry name" value="VC0467-like"/>
    <property type="match status" value="1"/>
</dbReference>
<dbReference type="PANTHER" id="PTHR30327:SF1">
    <property type="entry name" value="UPF0301 PROTEIN YQGE"/>
    <property type="match status" value="1"/>
</dbReference>
<comment type="similarity">
    <text evidence="1">Belongs to the UPF0301 (AlgH) family.</text>
</comment>
<dbReference type="AlphaFoldDB" id="A0A3T0S7I4"/>
<dbReference type="STRING" id="1122997.GCA_000425285_01811"/>
<evidence type="ECO:0000256" key="1">
    <source>
        <dbReference type="ARBA" id="ARBA00009600"/>
    </source>
</evidence>
<organism evidence="3 4">
    <name type="scientific">Acidipropionibacterium jensenii</name>
    <dbReference type="NCBI Taxonomy" id="1749"/>
    <lineage>
        <taxon>Bacteria</taxon>
        <taxon>Bacillati</taxon>
        <taxon>Actinomycetota</taxon>
        <taxon>Actinomycetes</taxon>
        <taxon>Propionibacteriales</taxon>
        <taxon>Propionibacteriaceae</taxon>
        <taxon>Acidipropionibacterium</taxon>
    </lineage>
</organism>